<dbReference type="InterPro" id="IPR002962">
    <property type="entry name" value="Peropsin"/>
</dbReference>
<dbReference type="InterPro" id="IPR050125">
    <property type="entry name" value="GPCR_opsins"/>
</dbReference>
<keyword evidence="2" id="KW-0600">Photoreceptor protein</keyword>
<dbReference type="PRINTS" id="PR01244">
    <property type="entry name" value="PEROPSIN"/>
</dbReference>
<dbReference type="GO" id="GO:0007602">
    <property type="term" value="P:phototransduction"/>
    <property type="evidence" value="ECO:0007669"/>
    <property type="project" value="UniProtKB-KW"/>
</dbReference>
<dbReference type="SUPFAM" id="SSF81321">
    <property type="entry name" value="Family A G protein-coupled receptor-like"/>
    <property type="match status" value="1"/>
</dbReference>
<dbReference type="PANTHER" id="PTHR24240">
    <property type="entry name" value="OPSIN"/>
    <property type="match status" value="1"/>
</dbReference>
<dbReference type="Gene3D" id="1.20.1070.10">
    <property type="entry name" value="Rhodopsin 7-helix transmembrane proteins"/>
    <property type="match status" value="1"/>
</dbReference>
<keyword evidence="8" id="KW-0297">G-protein coupled receptor</keyword>
<keyword evidence="18" id="KW-1185">Reference proteome</keyword>
<evidence type="ECO:0000256" key="6">
    <source>
        <dbReference type="ARBA" id="ARBA00022989"/>
    </source>
</evidence>
<reference evidence="17" key="3">
    <citation type="submission" date="2025-09" db="UniProtKB">
        <authorList>
            <consortium name="Ensembl"/>
        </authorList>
    </citation>
    <scope>IDENTIFICATION</scope>
</reference>
<dbReference type="InterPro" id="IPR027430">
    <property type="entry name" value="Retinal_BS"/>
</dbReference>
<keyword evidence="5" id="KW-0681">Retinal protein</keyword>
<evidence type="ECO:0000256" key="2">
    <source>
        <dbReference type="ARBA" id="ARBA00022543"/>
    </source>
</evidence>
<evidence type="ECO:0000313" key="18">
    <source>
        <dbReference type="Proteomes" id="UP000007635"/>
    </source>
</evidence>
<dbReference type="InterPro" id="IPR017452">
    <property type="entry name" value="GPCR_Rhodpsn_7TM"/>
</dbReference>
<evidence type="ECO:0000256" key="7">
    <source>
        <dbReference type="ARBA" id="ARBA00022991"/>
    </source>
</evidence>
<keyword evidence="6 15" id="KW-1133">Transmembrane helix</keyword>
<comment type="subcellular location">
    <subcellularLocation>
        <location evidence="1">Membrane</location>
        <topology evidence="1">Multi-pass membrane protein</topology>
    </subcellularLocation>
</comment>
<evidence type="ECO:0000256" key="9">
    <source>
        <dbReference type="ARBA" id="ARBA00023136"/>
    </source>
</evidence>
<dbReference type="CTD" id="100002138"/>
<feature type="domain" description="G-protein coupled receptors family 1 profile" evidence="16">
    <location>
        <begin position="31"/>
        <end position="285"/>
    </location>
</feature>
<keyword evidence="13" id="KW-0807">Transducer</keyword>
<dbReference type="CDD" id="cd15074">
    <property type="entry name" value="7tmA_Opsin5_neuropsin"/>
    <property type="match status" value="1"/>
</dbReference>
<dbReference type="GeneID" id="120808334"/>
<feature type="transmembrane region" description="Helical" evidence="15">
    <location>
        <begin position="20"/>
        <end position="40"/>
    </location>
</feature>
<dbReference type="PRINTS" id="PR00237">
    <property type="entry name" value="GPCRRHODOPSN"/>
</dbReference>
<evidence type="ECO:0000256" key="10">
    <source>
        <dbReference type="ARBA" id="ARBA00023157"/>
    </source>
</evidence>
<evidence type="ECO:0000256" key="5">
    <source>
        <dbReference type="ARBA" id="ARBA00022925"/>
    </source>
</evidence>
<dbReference type="Ensembl" id="ENSGACT00000069158.1">
    <property type="protein sequence ID" value="ENSGACP00000039413.1"/>
    <property type="gene ID" value="ENSGACG00000012333.2"/>
</dbReference>
<name>A0AAQ4PM01_GASAC</name>
<dbReference type="GO" id="GO:0009881">
    <property type="term" value="F:photoreceptor activity"/>
    <property type="evidence" value="ECO:0007669"/>
    <property type="project" value="UniProtKB-KW"/>
</dbReference>
<protein>
    <submittedName>
        <fullName evidence="17">Opsin 8, group member a</fullName>
    </submittedName>
</protein>
<evidence type="ECO:0000256" key="14">
    <source>
        <dbReference type="SAM" id="MobiDB-lite"/>
    </source>
</evidence>
<dbReference type="KEGG" id="gat:120808334"/>
<dbReference type="InterPro" id="IPR000276">
    <property type="entry name" value="GPCR_Rhodpsn"/>
</dbReference>
<dbReference type="AlphaFoldDB" id="A0AAQ4PM01"/>
<evidence type="ECO:0000256" key="1">
    <source>
        <dbReference type="ARBA" id="ARBA00004141"/>
    </source>
</evidence>
<dbReference type="Proteomes" id="UP000007635">
    <property type="component" value="Chromosome XVIII"/>
</dbReference>
<keyword evidence="7" id="KW-0157">Chromophore</keyword>
<reference evidence="17" key="2">
    <citation type="submission" date="2025-08" db="UniProtKB">
        <authorList>
            <consortium name="Ensembl"/>
        </authorList>
    </citation>
    <scope>IDENTIFICATION</scope>
</reference>
<dbReference type="FunFam" id="1.20.1070.10:FF:000219">
    <property type="entry name" value="Opsin 5-like 2"/>
    <property type="match status" value="1"/>
</dbReference>
<dbReference type="RefSeq" id="XP_040017133.1">
    <property type="nucleotide sequence ID" value="XM_040161199.1"/>
</dbReference>
<dbReference type="GeneTree" id="ENSGT01120000271854"/>
<dbReference type="PROSITE" id="PS00238">
    <property type="entry name" value="OPSIN"/>
    <property type="match status" value="1"/>
</dbReference>
<feature type="transmembrane region" description="Helical" evidence="15">
    <location>
        <begin position="229"/>
        <end position="253"/>
    </location>
</feature>
<dbReference type="GO" id="GO:0004930">
    <property type="term" value="F:G protein-coupled receptor activity"/>
    <property type="evidence" value="ECO:0007669"/>
    <property type="project" value="UniProtKB-KW"/>
</dbReference>
<evidence type="ECO:0000256" key="3">
    <source>
        <dbReference type="ARBA" id="ARBA00022606"/>
    </source>
</evidence>
<evidence type="ECO:0000256" key="4">
    <source>
        <dbReference type="ARBA" id="ARBA00022692"/>
    </source>
</evidence>
<dbReference type="PROSITE" id="PS50262">
    <property type="entry name" value="G_PROTEIN_RECEP_F1_2"/>
    <property type="match status" value="1"/>
</dbReference>
<keyword evidence="4 15" id="KW-0812">Transmembrane</keyword>
<evidence type="ECO:0000256" key="15">
    <source>
        <dbReference type="SAM" id="Phobius"/>
    </source>
</evidence>
<feature type="region of interest" description="Disordered" evidence="14">
    <location>
        <begin position="334"/>
        <end position="359"/>
    </location>
</feature>
<keyword evidence="10" id="KW-1015">Disulfide bond</keyword>
<keyword evidence="12" id="KW-0325">Glycoprotein</keyword>
<evidence type="ECO:0000256" key="12">
    <source>
        <dbReference type="ARBA" id="ARBA00023180"/>
    </source>
</evidence>
<dbReference type="Pfam" id="PF00001">
    <property type="entry name" value="7tm_1"/>
    <property type="match status" value="1"/>
</dbReference>
<feature type="transmembrane region" description="Helical" evidence="15">
    <location>
        <begin position="265"/>
        <end position="288"/>
    </location>
</feature>
<evidence type="ECO:0000259" key="16">
    <source>
        <dbReference type="PROSITE" id="PS50262"/>
    </source>
</evidence>
<evidence type="ECO:0000313" key="17">
    <source>
        <dbReference type="Ensembl" id="ENSGACP00000039413.1"/>
    </source>
</evidence>
<organism evidence="17 18">
    <name type="scientific">Gasterosteus aculeatus aculeatus</name>
    <name type="common">three-spined stickleback</name>
    <dbReference type="NCBI Taxonomy" id="481459"/>
    <lineage>
        <taxon>Eukaryota</taxon>
        <taxon>Metazoa</taxon>
        <taxon>Chordata</taxon>
        <taxon>Craniata</taxon>
        <taxon>Vertebrata</taxon>
        <taxon>Euteleostomi</taxon>
        <taxon>Actinopterygii</taxon>
        <taxon>Neopterygii</taxon>
        <taxon>Teleostei</taxon>
        <taxon>Neoteleostei</taxon>
        <taxon>Acanthomorphata</taxon>
        <taxon>Eupercaria</taxon>
        <taxon>Perciformes</taxon>
        <taxon>Cottioidei</taxon>
        <taxon>Gasterosteales</taxon>
        <taxon>Gasterosteidae</taxon>
        <taxon>Gasterosteus</taxon>
    </lineage>
</organism>
<reference evidence="17 18" key="1">
    <citation type="journal article" date="2021" name="G3 (Bethesda)">
        <title>Improved contiguity of the threespine stickleback genome using long-read sequencing.</title>
        <authorList>
            <person name="Nath S."/>
            <person name="Shaw D.E."/>
            <person name="White M.A."/>
        </authorList>
    </citation>
    <scope>NUCLEOTIDE SEQUENCE [LARGE SCALE GENOMIC DNA]</scope>
    <source>
        <strain evidence="17 18">Lake Benthic</strain>
    </source>
</reference>
<dbReference type="GO" id="GO:0007601">
    <property type="term" value="P:visual perception"/>
    <property type="evidence" value="ECO:0007669"/>
    <property type="project" value="InterPro"/>
</dbReference>
<dbReference type="GO" id="GO:0016020">
    <property type="term" value="C:membrane"/>
    <property type="evidence" value="ECO:0007669"/>
    <property type="project" value="UniProtKB-SubCell"/>
</dbReference>
<sequence length="359" mass="39665">MEDKYVSKLSPAVDFWAGTYLIIIAVLSIFGNTAILVSAARRSGPLKAPELLTVNLAVTDLGMALSMYPLSIASAFNHAWIGGDASCLYYSLMGMIFSITSIVTLAVMGMVRYLVTGNPPRRGLRLQRKTVSMVIGAVWLYSGLWALFPLLGWGSYGPEPFGLACSIDWSSYGESLNRSTFIMTLSVLCTFLPCLVIFFTYFGIAWKLRRAYQSIRSSDFQHGKVEQKITLMAAMISSGFLFSWTPYVAVSLWSMFRSREHIPPLVALLPCLFAKSSTVYNPFIYFIFQRSSWRELLRLHRHLLCCWHRASPPAEGRRLRGEVAKASDCTVLESGADGASGGQRAAPGGEPVSQMMPLG</sequence>
<evidence type="ECO:0000256" key="13">
    <source>
        <dbReference type="ARBA" id="ARBA00023224"/>
    </source>
</evidence>
<keyword evidence="11" id="KW-0675">Receptor</keyword>
<evidence type="ECO:0000256" key="8">
    <source>
        <dbReference type="ARBA" id="ARBA00023040"/>
    </source>
</evidence>
<feature type="transmembrane region" description="Helical" evidence="15">
    <location>
        <begin position="52"/>
        <end position="76"/>
    </location>
</feature>
<proteinExistence type="predicted"/>
<accession>A0AAQ4PM01</accession>
<feature type="transmembrane region" description="Helical" evidence="15">
    <location>
        <begin position="88"/>
        <end position="111"/>
    </location>
</feature>
<feature type="transmembrane region" description="Helical" evidence="15">
    <location>
        <begin position="181"/>
        <end position="208"/>
    </location>
</feature>
<evidence type="ECO:0000256" key="11">
    <source>
        <dbReference type="ARBA" id="ARBA00023170"/>
    </source>
</evidence>
<keyword evidence="3" id="KW-0716">Sensory transduction</keyword>
<keyword evidence="9 15" id="KW-0472">Membrane</keyword>
<feature type="transmembrane region" description="Helical" evidence="15">
    <location>
        <begin position="131"/>
        <end position="153"/>
    </location>
</feature>